<sequence length="200" mass="22191">MRQCGSGLPVRGQRTLSPQPLRRSGSTRWCLADVTVNWSSSLSPLKVLRMTSTFDITRAGLDDVPDLVPLYERFFAEDAIKIARSKIEANLRQMLVDDRAAVFVATADGQAIGLASASFTCGVEFGWAAEIEDLFVVPKRRGQGLARQLIEIVLEWADDRGARQSYLVITPEAEDAQSLTALYSKFGFVRSDRLLMYRAS</sequence>
<dbReference type="InterPro" id="IPR016181">
    <property type="entry name" value="Acyl_CoA_acyltransferase"/>
</dbReference>
<dbReference type="KEGG" id="ypac:CEW88_18540"/>
<proteinExistence type="predicted"/>
<evidence type="ECO:0000313" key="6">
    <source>
        <dbReference type="Proteomes" id="UP000244915"/>
    </source>
</evidence>
<dbReference type="Proteomes" id="UP000244915">
    <property type="component" value="Chromosome 2"/>
</dbReference>
<feature type="domain" description="N-acetyltransferase" evidence="4">
    <location>
        <begin position="54"/>
        <end position="200"/>
    </location>
</feature>
<evidence type="ECO:0000313" key="5">
    <source>
        <dbReference type="EMBL" id="AWI85693.1"/>
    </source>
</evidence>
<reference evidence="5 6" key="1">
    <citation type="submission" date="2017-06" db="EMBL/GenBank/DDBJ databases">
        <title>Yangia sp. YSBP01 complete genome sequence.</title>
        <authorList>
            <person name="Woo J.-H."/>
            <person name="Kim H.-S."/>
        </authorList>
    </citation>
    <scope>NUCLEOTIDE SEQUENCE [LARGE SCALE GENOMIC DNA]</scope>
    <source>
        <strain evidence="5 6">YSBP01</strain>
    </source>
</reference>
<dbReference type="EMBL" id="CP022190">
    <property type="protein sequence ID" value="AWI85693.1"/>
    <property type="molecule type" value="Genomic_DNA"/>
</dbReference>
<dbReference type="PANTHER" id="PTHR43877">
    <property type="entry name" value="AMINOALKYLPHOSPHONATE N-ACETYLTRANSFERASE-RELATED-RELATED"/>
    <property type="match status" value="1"/>
</dbReference>
<gene>
    <name evidence="5" type="ORF">CEW88_18540</name>
</gene>
<organism evidence="5 6">
    <name type="scientific">Alloyangia pacifica</name>
    <dbReference type="NCBI Taxonomy" id="311180"/>
    <lineage>
        <taxon>Bacteria</taxon>
        <taxon>Pseudomonadati</taxon>
        <taxon>Pseudomonadota</taxon>
        <taxon>Alphaproteobacteria</taxon>
        <taxon>Rhodobacterales</taxon>
        <taxon>Roseobacteraceae</taxon>
        <taxon>Alloyangia</taxon>
    </lineage>
</organism>
<dbReference type="AlphaFoldDB" id="A0A2U8HIR1"/>
<keyword evidence="1" id="KW-0808">Transferase</keyword>
<evidence type="ECO:0000256" key="2">
    <source>
        <dbReference type="ARBA" id="ARBA00023315"/>
    </source>
</evidence>
<dbReference type="Pfam" id="PF00583">
    <property type="entry name" value="Acetyltransf_1"/>
    <property type="match status" value="1"/>
</dbReference>
<evidence type="ECO:0000256" key="3">
    <source>
        <dbReference type="SAM" id="MobiDB-lite"/>
    </source>
</evidence>
<dbReference type="Gene3D" id="3.40.630.30">
    <property type="match status" value="1"/>
</dbReference>
<evidence type="ECO:0000259" key="4">
    <source>
        <dbReference type="PROSITE" id="PS51186"/>
    </source>
</evidence>
<dbReference type="SUPFAM" id="SSF55729">
    <property type="entry name" value="Acyl-CoA N-acyltransferases (Nat)"/>
    <property type="match status" value="1"/>
</dbReference>
<evidence type="ECO:0000256" key="1">
    <source>
        <dbReference type="ARBA" id="ARBA00022679"/>
    </source>
</evidence>
<dbReference type="InterPro" id="IPR050832">
    <property type="entry name" value="Bact_Acetyltransf"/>
</dbReference>
<feature type="region of interest" description="Disordered" evidence="3">
    <location>
        <begin position="1"/>
        <end position="23"/>
    </location>
</feature>
<dbReference type="InterPro" id="IPR000182">
    <property type="entry name" value="GNAT_dom"/>
</dbReference>
<protein>
    <recommendedName>
        <fullName evidence="4">N-acetyltransferase domain-containing protein</fullName>
    </recommendedName>
</protein>
<accession>A0A2U8HIR1</accession>
<dbReference type="GO" id="GO:0016747">
    <property type="term" value="F:acyltransferase activity, transferring groups other than amino-acyl groups"/>
    <property type="evidence" value="ECO:0007669"/>
    <property type="project" value="InterPro"/>
</dbReference>
<name>A0A2U8HIR1_9RHOB</name>
<dbReference type="PANTHER" id="PTHR43877:SF2">
    <property type="entry name" value="AMINOALKYLPHOSPHONATE N-ACETYLTRANSFERASE-RELATED"/>
    <property type="match status" value="1"/>
</dbReference>
<keyword evidence="2" id="KW-0012">Acyltransferase</keyword>
<dbReference type="CDD" id="cd04301">
    <property type="entry name" value="NAT_SF"/>
    <property type="match status" value="1"/>
</dbReference>
<dbReference type="PROSITE" id="PS51186">
    <property type="entry name" value="GNAT"/>
    <property type="match status" value="1"/>
</dbReference>